<dbReference type="STRING" id="947166.A0A1D1VGZ8"/>
<comment type="similarity">
    <text evidence="3 7">Belongs to the glycosyltransferase 10 family.</text>
</comment>
<dbReference type="InterPro" id="IPR001503">
    <property type="entry name" value="Glyco_trans_10"/>
</dbReference>
<dbReference type="SUPFAM" id="SSF53756">
    <property type="entry name" value="UDP-Glycosyltransferase/glycogen phosphorylase"/>
    <property type="match status" value="1"/>
</dbReference>
<keyword evidence="6 7" id="KW-0333">Golgi apparatus</keyword>
<organism evidence="9 10">
    <name type="scientific">Ramazzottius varieornatus</name>
    <name type="common">Water bear</name>
    <name type="synonym">Tardigrade</name>
    <dbReference type="NCBI Taxonomy" id="947166"/>
    <lineage>
        <taxon>Eukaryota</taxon>
        <taxon>Metazoa</taxon>
        <taxon>Ecdysozoa</taxon>
        <taxon>Tardigrada</taxon>
        <taxon>Eutardigrada</taxon>
        <taxon>Parachela</taxon>
        <taxon>Hypsibioidea</taxon>
        <taxon>Ramazzottiidae</taxon>
        <taxon>Ramazzottius</taxon>
    </lineage>
</organism>
<protein>
    <recommendedName>
        <fullName evidence="7">Fucosyltransferase</fullName>
        <ecNumber evidence="7">2.4.1.-</ecNumber>
    </recommendedName>
</protein>
<comment type="subcellular location">
    <subcellularLocation>
        <location evidence="1">Golgi apparatus membrane</location>
        <topology evidence="1">Single-pass type II membrane protein</topology>
    </subcellularLocation>
    <subcellularLocation>
        <location evidence="7">Golgi apparatus</location>
        <location evidence="7">Golgi stack membrane</location>
        <topology evidence="7">Single-pass type II membrane protein</topology>
    </subcellularLocation>
</comment>
<dbReference type="UniPathway" id="UPA00378"/>
<keyword evidence="7" id="KW-0812">Transmembrane</keyword>
<dbReference type="InterPro" id="IPR055270">
    <property type="entry name" value="Glyco_tran_10_C"/>
</dbReference>
<evidence type="ECO:0000256" key="4">
    <source>
        <dbReference type="ARBA" id="ARBA00022676"/>
    </source>
</evidence>
<keyword evidence="4 7" id="KW-0328">Glycosyltransferase</keyword>
<comment type="caution">
    <text evidence="9">The sequence shown here is derived from an EMBL/GenBank/DDBJ whole genome shotgun (WGS) entry which is preliminary data.</text>
</comment>
<evidence type="ECO:0000256" key="2">
    <source>
        <dbReference type="ARBA" id="ARBA00004922"/>
    </source>
</evidence>
<evidence type="ECO:0000256" key="7">
    <source>
        <dbReference type="RuleBase" id="RU003832"/>
    </source>
</evidence>
<proteinExistence type="inferred from homology"/>
<dbReference type="EC" id="2.4.1.-" evidence="7"/>
<dbReference type="GO" id="GO:0008417">
    <property type="term" value="F:fucosyltransferase activity"/>
    <property type="evidence" value="ECO:0007669"/>
    <property type="project" value="InterPro"/>
</dbReference>
<comment type="pathway">
    <text evidence="2">Protein modification; protein glycosylation.</text>
</comment>
<dbReference type="InterPro" id="IPR038577">
    <property type="entry name" value="GT10-like_C_sf"/>
</dbReference>
<gene>
    <name evidence="9" type="primary">RvY_11707-1</name>
    <name evidence="9" type="synonym">RvY_11707.1</name>
    <name evidence="9" type="ORF">RvY_11707</name>
</gene>
<name>A0A1D1VGZ8_RAMVA</name>
<evidence type="ECO:0000256" key="1">
    <source>
        <dbReference type="ARBA" id="ARBA00004323"/>
    </source>
</evidence>
<dbReference type="AlphaFoldDB" id="A0A1D1VGZ8"/>
<dbReference type="Gene3D" id="3.40.50.11660">
    <property type="entry name" value="Glycosyl transferase family 10, C-terminal domain"/>
    <property type="match status" value="1"/>
</dbReference>
<reference evidence="9 10" key="1">
    <citation type="journal article" date="2016" name="Nat. Commun.">
        <title>Extremotolerant tardigrade genome and improved radiotolerance of human cultured cells by tardigrade-unique protein.</title>
        <authorList>
            <person name="Hashimoto T."/>
            <person name="Horikawa D.D."/>
            <person name="Saito Y."/>
            <person name="Kuwahara H."/>
            <person name="Kozuka-Hata H."/>
            <person name="Shin-I T."/>
            <person name="Minakuchi Y."/>
            <person name="Ohishi K."/>
            <person name="Motoyama A."/>
            <person name="Aizu T."/>
            <person name="Enomoto A."/>
            <person name="Kondo K."/>
            <person name="Tanaka S."/>
            <person name="Hara Y."/>
            <person name="Koshikawa S."/>
            <person name="Sagara H."/>
            <person name="Miura T."/>
            <person name="Yokobori S."/>
            <person name="Miyagawa K."/>
            <person name="Suzuki Y."/>
            <person name="Kubo T."/>
            <person name="Oyama M."/>
            <person name="Kohara Y."/>
            <person name="Fujiyama A."/>
            <person name="Arakawa K."/>
            <person name="Katayama T."/>
            <person name="Toyoda A."/>
            <person name="Kunieda T."/>
        </authorList>
    </citation>
    <scope>NUCLEOTIDE SEQUENCE [LARGE SCALE GENOMIC DNA]</scope>
    <source>
        <strain evidence="9 10">YOKOZUNA-1</strain>
    </source>
</reference>
<dbReference type="PANTHER" id="PTHR48438">
    <property type="entry name" value="ALPHA-(1,3)-FUCOSYLTRANSFERASE C-RELATED"/>
    <property type="match status" value="1"/>
</dbReference>
<evidence type="ECO:0000256" key="3">
    <source>
        <dbReference type="ARBA" id="ARBA00008919"/>
    </source>
</evidence>
<evidence type="ECO:0000313" key="9">
    <source>
        <dbReference type="EMBL" id="GAV00925.1"/>
    </source>
</evidence>
<dbReference type="Proteomes" id="UP000186922">
    <property type="component" value="Unassembled WGS sequence"/>
</dbReference>
<feature type="domain" description="Fucosyltransferase C-terminal" evidence="8">
    <location>
        <begin position="7"/>
        <end position="120"/>
    </location>
</feature>
<evidence type="ECO:0000313" key="10">
    <source>
        <dbReference type="Proteomes" id="UP000186922"/>
    </source>
</evidence>
<keyword evidence="5 7" id="KW-0808">Transferase</keyword>
<dbReference type="Pfam" id="PF00852">
    <property type="entry name" value="Glyco_transf_10"/>
    <property type="match status" value="1"/>
</dbReference>
<sequence length="142" mass="16528">MRFFLFTSICKDYLTEKAIRGYMADVIPVFMGGAPYSSIFPPESFLSVNDFPSPKALAERMHQISRSRSDYLKYFSFRLDPKKVQLPEYLHPNKCSLCKLCEILNAEPPVQKIYPDMTKWWSISTQCSLKDQGLEERPLFVK</sequence>
<evidence type="ECO:0000256" key="5">
    <source>
        <dbReference type="ARBA" id="ARBA00022679"/>
    </source>
</evidence>
<dbReference type="GO" id="GO:0000139">
    <property type="term" value="C:Golgi membrane"/>
    <property type="evidence" value="ECO:0007669"/>
    <property type="project" value="UniProtKB-SubCell"/>
</dbReference>
<dbReference type="OrthoDB" id="427096at2759"/>
<dbReference type="EMBL" id="BDGG01000006">
    <property type="protein sequence ID" value="GAV00925.1"/>
    <property type="molecule type" value="Genomic_DNA"/>
</dbReference>
<dbReference type="PANTHER" id="PTHR48438:SF1">
    <property type="entry name" value="ALPHA-(1,3)-FUCOSYLTRANSFERASE C-RELATED"/>
    <property type="match status" value="1"/>
</dbReference>
<evidence type="ECO:0000259" key="8">
    <source>
        <dbReference type="Pfam" id="PF00852"/>
    </source>
</evidence>
<keyword evidence="10" id="KW-1185">Reference proteome</keyword>
<accession>A0A1D1VGZ8</accession>
<evidence type="ECO:0000256" key="6">
    <source>
        <dbReference type="ARBA" id="ARBA00023034"/>
    </source>
</evidence>
<keyword evidence="7" id="KW-0472">Membrane</keyword>
<dbReference type="GO" id="GO:0032580">
    <property type="term" value="C:Golgi cisterna membrane"/>
    <property type="evidence" value="ECO:0007669"/>
    <property type="project" value="UniProtKB-SubCell"/>
</dbReference>